<proteinExistence type="predicted"/>
<dbReference type="RefSeq" id="WP_082814710.1">
    <property type="nucleotide sequence ID" value="NZ_CP013232.1"/>
</dbReference>
<dbReference type="InterPro" id="IPR002818">
    <property type="entry name" value="DJ-1/PfpI"/>
</dbReference>
<reference evidence="3 4" key="1">
    <citation type="submission" date="2015-11" db="EMBL/GenBank/DDBJ databases">
        <title>Exploring the genomic traits of fungus-feeding bacterial genus Collimonas.</title>
        <authorList>
            <person name="Song C."/>
            <person name="Schmidt R."/>
            <person name="de Jager V."/>
            <person name="Krzyzanowska D."/>
            <person name="Jongedijk E."/>
            <person name="Cankar K."/>
            <person name="Beekwilder J."/>
            <person name="van Veen A."/>
            <person name="de Boer W."/>
            <person name="van Veen J.A."/>
            <person name="Garbeva P."/>
        </authorList>
    </citation>
    <scope>NUCLEOTIDE SEQUENCE [LARGE SCALE GENOMIC DNA]</scope>
    <source>
        <strain evidence="3 4">Ter6</strain>
    </source>
</reference>
<dbReference type="InterPro" id="IPR006311">
    <property type="entry name" value="TAT_signal"/>
</dbReference>
<dbReference type="GO" id="GO:0006355">
    <property type="term" value="P:regulation of DNA-templated transcription"/>
    <property type="evidence" value="ECO:0007669"/>
    <property type="project" value="TreeGrafter"/>
</dbReference>
<dbReference type="PANTHER" id="PTHR43130">
    <property type="entry name" value="ARAC-FAMILY TRANSCRIPTIONAL REGULATOR"/>
    <property type="match status" value="1"/>
</dbReference>
<evidence type="ECO:0000313" key="4">
    <source>
        <dbReference type="Proteomes" id="UP000072421"/>
    </source>
</evidence>
<dbReference type="OrthoDB" id="9803764at2"/>
<dbReference type="InterPro" id="IPR019546">
    <property type="entry name" value="TAT_signal_bac_arc"/>
</dbReference>
<gene>
    <name evidence="3" type="ORF">CFter6_2440</name>
</gene>
<sequence>MNRRNALKTLAAGVAAAPVLSQAAIAAETLPQAAAPAAKPLRIAMVIFQGMTQLDFSAPFEVLARIPGAQVEVVAETLEPVASDTGLRLLPTHTFASSVQPDLLFVPGGPGQNAQMTNPAMIGYLAATGKNAAYVTSVCTGSLLLAAAGLLQGYKATCHWLSIDQLSLLGVVAQQQRVVVDRNRITGAGVTSGMDFALTVVAALRGDELARRLELLLEYDPQPPYRSGTPSLAGPAMVQQVRASAAPMLAQRRAQSEAAADNLRQRGLMNQ</sequence>
<organism evidence="3">
    <name type="scientific">Collimonas fungivorans</name>
    <dbReference type="NCBI Taxonomy" id="158899"/>
    <lineage>
        <taxon>Bacteria</taxon>
        <taxon>Pseudomonadati</taxon>
        <taxon>Pseudomonadota</taxon>
        <taxon>Betaproteobacteria</taxon>
        <taxon>Burkholderiales</taxon>
        <taxon>Oxalobacteraceae</taxon>
        <taxon>Collimonas</taxon>
    </lineage>
</organism>
<dbReference type="CDD" id="cd03139">
    <property type="entry name" value="GATase1_PfpI_2"/>
    <property type="match status" value="1"/>
</dbReference>
<dbReference type="InterPro" id="IPR052158">
    <property type="entry name" value="INH-QAR"/>
</dbReference>
<dbReference type="Proteomes" id="UP000072421">
    <property type="component" value="Chromosome"/>
</dbReference>
<name>A0A127PCD1_9BURK</name>
<accession>A0A127PCD1</accession>
<keyword evidence="1" id="KW-0732">Signal</keyword>
<dbReference type="Gene3D" id="3.40.50.880">
    <property type="match status" value="1"/>
</dbReference>
<dbReference type="PATRIC" id="fig|158899.10.peg.2433"/>
<dbReference type="InterPro" id="IPR029062">
    <property type="entry name" value="Class_I_gatase-like"/>
</dbReference>
<dbReference type="SUPFAM" id="SSF52317">
    <property type="entry name" value="Class I glutamine amidotransferase-like"/>
    <property type="match status" value="1"/>
</dbReference>
<dbReference type="EMBL" id="CP013232">
    <property type="protein sequence ID" value="AMO95111.1"/>
    <property type="molecule type" value="Genomic_DNA"/>
</dbReference>
<feature type="signal peptide" evidence="1">
    <location>
        <begin position="1"/>
        <end position="26"/>
    </location>
</feature>
<dbReference type="PROSITE" id="PS51318">
    <property type="entry name" value="TAT"/>
    <property type="match status" value="1"/>
</dbReference>
<evidence type="ECO:0000313" key="3">
    <source>
        <dbReference type="EMBL" id="AMO95111.1"/>
    </source>
</evidence>
<protein>
    <submittedName>
        <fullName evidence="3">Tat (Twin-arginine translocation) pathway signal sequence domain protein</fullName>
    </submittedName>
</protein>
<evidence type="ECO:0000256" key="1">
    <source>
        <dbReference type="SAM" id="SignalP"/>
    </source>
</evidence>
<evidence type="ECO:0000259" key="2">
    <source>
        <dbReference type="Pfam" id="PF01965"/>
    </source>
</evidence>
<dbReference type="NCBIfam" id="TIGR01409">
    <property type="entry name" value="TAT_signal_seq"/>
    <property type="match status" value="1"/>
</dbReference>
<feature type="chain" id="PRO_5007276828" evidence="1">
    <location>
        <begin position="27"/>
        <end position="271"/>
    </location>
</feature>
<dbReference type="Pfam" id="PF01965">
    <property type="entry name" value="DJ-1_PfpI"/>
    <property type="match status" value="1"/>
</dbReference>
<feature type="domain" description="DJ-1/PfpI" evidence="2">
    <location>
        <begin position="42"/>
        <end position="202"/>
    </location>
</feature>
<dbReference type="PANTHER" id="PTHR43130:SF2">
    <property type="entry name" value="DJ-1_PFPI DOMAIN-CONTAINING PROTEIN"/>
    <property type="match status" value="1"/>
</dbReference>
<dbReference type="AlphaFoldDB" id="A0A127PCD1"/>